<dbReference type="InParanoid" id="A0A507B388"/>
<feature type="transmembrane region" description="Helical" evidence="7">
    <location>
        <begin position="421"/>
        <end position="444"/>
    </location>
</feature>
<evidence type="ECO:0000313" key="9">
    <source>
        <dbReference type="Proteomes" id="UP000319257"/>
    </source>
</evidence>
<feature type="transmembrane region" description="Helical" evidence="7">
    <location>
        <begin position="152"/>
        <end position="174"/>
    </location>
</feature>
<dbReference type="InterPro" id="IPR045225">
    <property type="entry name" value="Uracil/uridine/allantoin_perm"/>
</dbReference>
<evidence type="ECO:0000313" key="8">
    <source>
        <dbReference type="EMBL" id="TPX17575.1"/>
    </source>
</evidence>
<dbReference type="EMBL" id="SKBQ01000138">
    <property type="protein sequence ID" value="TPX17575.1"/>
    <property type="molecule type" value="Genomic_DNA"/>
</dbReference>
<comment type="subcellular location">
    <subcellularLocation>
        <location evidence="1">Membrane</location>
        <topology evidence="1">Multi-pass membrane protein</topology>
    </subcellularLocation>
</comment>
<evidence type="ECO:0000256" key="5">
    <source>
        <dbReference type="ARBA" id="ARBA00023136"/>
    </source>
</evidence>
<dbReference type="Proteomes" id="UP000319257">
    <property type="component" value="Unassembled WGS sequence"/>
</dbReference>
<name>A0A507B388_9PEZI</name>
<evidence type="ECO:0000256" key="1">
    <source>
        <dbReference type="ARBA" id="ARBA00004141"/>
    </source>
</evidence>
<dbReference type="OrthoDB" id="2018619at2759"/>
<evidence type="ECO:0000256" key="3">
    <source>
        <dbReference type="ARBA" id="ARBA00022692"/>
    </source>
</evidence>
<dbReference type="GeneID" id="41979585"/>
<dbReference type="InterPro" id="IPR001248">
    <property type="entry name" value="Pur-cyt_permease"/>
</dbReference>
<dbReference type="RefSeq" id="XP_030999286.1">
    <property type="nucleotide sequence ID" value="XM_031134945.1"/>
</dbReference>
<feature type="transmembrane region" description="Helical" evidence="7">
    <location>
        <begin position="194"/>
        <end position="211"/>
    </location>
</feature>
<dbReference type="AlphaFoldDB" id="A0A507B388"/>
<evidence type="ECO:0000256" key="4">
    <source>
        <dbReference type="ARBA" id="ARBA00022989"/>
    </source>
</evidence>
<proteinExistence type="inferred from homology"/>
<organism evidence="8 9">
    <name type="scientific">Thyridium curvatum</name>
    <dbReference type="NCBI Taxonomy" id="1093900"/>
    <lineage>
        <taxon>Eukaryota</taxon>
        <taxon>Fungi</taxon>
        <taxon>Dikarya</taxon>
        <taxon>Ascomycota</taxon>
        <taxon>Pezizomycotina</taxon>
        <taxon>Sordariomycetes</taxon>
        <taxon>Sordariomycetidae</taxon>
        <taxon>Thyridiales</taxon>
        <taxon>Thyridiaceae</taxon>
        <taxon>Thyridium</taxon>
    </lineage>
</organism>
<keyword evidence="5 7" id="KW-0472">Membrane</keyword>
<comment type="similarity">
    <text evidence="2">Belongs to the purine-cytosine permease (2.A.39) family.</text>
</comment>
<keyword evidence="9" id="KW-1185">Reference proteome</keyword>
<sequence>MGGVLQHIKRLVQLHQGDNDAPPDRWQNRDLIPLPPSRRRWRDLDFVGLWSTVFLTIYGWQATASVLSFGLSVWQAVLCTIIARVILYAIVLSLGWIGGVWHISYTVQARYTFGIWGSMLPILIRVGVTCGKSRGSSCHCPNGREADCGLSAVWYGVQSFTGGMLVSTILSTIFPGYQNLPNTLPASASMTTKQFVGFIIYNVIAIPFLYLPPDRLRKPLRAALITSTITIFGLSIGLMAAAGGAGSYIKSPTAAEPGSELGWAFVRGITTLLGGNAVGMTSQTDFSRFARRPGNQIWGQAFGVLFFGLVVPVFGVLGTSAAGKLYCDVTELGLWNPPNIVQLWLDTQYHNPKLRAASFFTALGLLLNILALNSVENGVSGGMDFAGLLPKYINIRRGSHLIAIVSIALNPWYIISKASAFTAALNSFGIILAPMVGVFTADYYMVRNRKVKLSDLYTPSPKGIYYFFHGFNLRSYAAWILGFAPSIGGMASVDPKNTIPEDLTRVFWTGFLSGYAISFLAHWGLSALLPPPGLGEVDSYDSFGTFSSEEAAALGIESYRGPRVSTGNEDDETHPEKEPTVSGTAV</sequence>
<dbReference type="PANTHER" id="PTHR30618">
    <property type="entry name" value="NCS1 FAMILY PURINE/PYRIMIDINE TRANSPORTER"/>
    <property type="match status" value="1"/>
</dbReference>
<feature type="transmembrane region" description="Helical" evidence="7">
    <location>
        <begin position="85"/>
        <end position="105"/>
    </location>
</feature>
<gene>
    <name evidence="8" type="ORF">E0L32_012138</name>
</gene>
<comment type="caution">
    <text evidence="8">The sequence shown here is derived from an EMBL/GenBank/DDBJ whole genome shotgun (WGS) entry which is preliminary data.</text>
</comment>
<evidence type="ECO:0000256" key="6">
    <source>
        <dbReference type="SAM" id="MobiDB-lite"/>
    </source>
</evidence>
<feature type="transmembrane region" description="Helical" evidence="7">
    <location>
        <begin position="301"/>
        <end position="322"/>
    </location>
</feature>
<feature type="transmembrane region" description="Helical" evidence="7">
    <location>
        <begin position="47"/>
        <end position="73"/>
    </location>
</feature>
<evidence type="ECO:0000256" key="2">
    <source>
        <dbReference type="ARBA" id="ARBA00008974"/>
    </source>
</evidence>
<keyword evidence="3 7" id="KW-0812">Transmembrane</keyword>
<accession>A0A507B388</accession>
<feature type="transmembrane region" description="Helical" evidence="7">
    <location>
        <begin position="356"/>
        <end position="375"/>
    </location>
</feature>
<feature type="transmembrane region" description="Helical" evidence="7">
    <location>
        <begin position="223"/>
        <end position="249"/>
    </location>
</feature>
<evidence type="ECO:0000256" key="7">
    <source>
        <dbReference type="SAM" id="Phobius"/>
    </source>
</evidence>
<dbReference type="Pfam" id="PF02133">
    <property type="entry name" value="Transp_cyt_pur"/>
    <property type="match status" value="2"/>
</dbReference>
<dbReference type="GO" id="GO:0015205">
    <property type="term" value="F:nucleobase transmembrane transporter activity"/>
    <property type="evidence" value="ECO:0007669"/>
    <property type="project" value="TreeGrafter"/>
</dbReference>
<feature type="transmembrane region" description="Helical" evidence="7">
    <location>
        <begin position="507"/>
        <end position="529"/>
    </location>
</feature>
<feature type="region of interest" description="Disordered" evidence="6">
    <location>
        <begin position="558"/>
        <end position="586"/>
    </location>
</feature>
<dbReference type="Gene3D" id="1.10.4160.10">
    <property type="entry name" value="Hydantoin permease"/>
    <property type="match status" value="2"/>
</dbReference>
<feature type="transmembrane region" description="Helical" evidence="7">
    <location>
        <begin position="395"/>
        <end position="415"/>
    </location>
</feature>
<dbReference type="GO" id="GO:0005886">
    <property type="term" value="C:plasma membrane"/>
    <property type="evidence" value="ECO:0007669"/>
    <property type="project" value="TreeGrafter"/>
</dbReference>
<keyword evidence="4 7" id="KW-1133">Transmembrane helix</keyword>
<reference evidence="8 9" key="1">
    <citation type="submission" date="2019-06" db="EMBL/GenBank/DDBJ databases">
        <title>Draft genome sequence of the filamentous fungus Phialemoniopsis curvata isolated from diesel fuel.</title>
        <authorList>
            <person name="Varaljay V.A."/>
            <person name="Lyon W.J."/>
            <person name="Crouch A.L."/>
            <person name="Drake C.E."/>
            <person name="Hollomon J.M."/>
            <person name="Nadeau L.J."/>
            <person name="Nunn H.S."/>
            <person name="Stevenson B.S."/>
            <person name="Bojanowski C.L."/>
            <person name="Crookes-Goodson W.J."/>
        </authorList>
    </citation>
    <scope>NUCLEOTIDE SEQUENCE [LARGE SCALE GENOMIC DNA]</scope>
    <source>
        <strain evidence="8 9">D216</strain>
    </source>
</reference>
<dbReference type="FunCoup" id="A0A507B388">
    <property type="interactions" value="35"/>
</dbReference>
<dbReference type="PANTHER" id="PTHR30618:SF15">
    <property type="entry name" value="NICOTINAMIDE RIBOSIDE TRANSPORTER 1-RELATED"/>
    <property type="match status" value="1"/>
</dbReference>
<protein>
    <submittedName>
        <fullName evidence="8">Uncharacterized protein</fullName>
    </submittedName>
</protein>
<feature type="transmembrane region" description="Helical" evidence="7">
    <location>
        <begin position="261"/>
        <end position="280"/>
    </location>
</feature>